<dbReference type="PANTHER" id="PTHR10192:SF5">
    <property type="entry name" value="GEPHYRIN"/>
    <property type="match status" value="1"/>
</dbReference>
<keyword evidence="6" id="KW-0808">Transferase</keyword>
<dbReference type="InterPro" id="IPR036135">
    <property type="entry name" value="MoeA_linker/N_sf"/>
</dbReference>
<dbReference type="Pfam" id="PF03453">
    <property type="entry name" value="MoeA_N"/>
    <property type="match status" value="1"/>
</dbReference>
<evidence type="ECO:0000256" key="5">
    <source>
        <dbReference type="ARBA" id="ARBA00047317"/>
    </source>
</evidence>
<dbReference type="Proteomes" id="UP001139410">
    <property type="component" value="Unassembled WGS sequence"/>
</dbReference>
<dbReference type="EMBL" id="JAKFGM010000001">
    <property type="protein sequence ID" value="MCF2513730.1"/>
    <property type="molecule type" value="Genomic_DNA"/>
</dbReference>
<dbReference type="InterPro" id="IPR036425">
    <property type="entry name" value="MoaB/Mog-like_dom_sf"/>
</dbReference>
<comment type="catalytic activity">
    <reaction evidence="5">
        <text>adenylyl-molybdopterin + molybdate = Mo-molybdopterin + AMP + H(+)</text>
        <dbReference type="Rhea" id="RHEA:35047"/>
        <dbReference type="ChEBI" id="CHEBI:15378"/>
        <dbReference type="ChEBI" id="CHEBI:36264"/>
        <dbReference type="ChEBI" id="CHEBI:62727"/>
        <dbReference type="ChEBI" id="CHEBI:71302"/>
        <dbReference type="ChEBI" id="CHEBI:456215"/>
        <dbReference type="EC" id="2.10.1.1"/>
    </reaction>
</comment>
<dbReference type="AlphaFoldDB" id="A0A9X1TW55"/>
<feature type="domain" description="MoaB/Mog" evidence="7">
    <location>
        <begin position="175"/>
        <end position="314"/>
    </location>
</feature>
<keyword evidence="6" id="KW-0479">Metal-binding</keyword>
<dbReference type="InterPro" id="IPR005111">
    <property type="entry name" value="MoeA_C_domain_IV"/>
</dbReference>
<dbReference type="RefSeq" id="WP_235066230.1">
    <property type="nucleotide sequence ID" value="NZ_JAKFGM010000001.1"/>
</dbReference>
<evidence type="ECO:0000256" key="4">
    <source>
        <dbReference type="ARBA" id="ARBA00023150"/>
    </source>
</evidence>
<dbReference type="Pfam" id="PF03454">
    <property type="entry name" value="MoeA_C"/>
    <property type="match status" value="1"/>
</dbReference>
<evidence type="ECO:0000259" key="7">
    <source>
        <dbReference type="SMART" id="SM00852"/>
    </source>
</evidence>
<dbReference type="SMART" id="SM00852">
    <property type="entry name" value="MoCF_biosynth"/>
    <property type="match status" value="1"/>
</dbReference>
<name>A0A9X1TW55_9SPHN</name>
<dbReference type="GO" id="GO:0061599">
    <property type="term" value="F:molybdopterin molybdotransferase activity"/>
    <property type="evidence" value="ECO:0007669"/>
    <property type="project" value="UniProtKB-UniRule"/>
</dbReference>
<dbReference type="Gene3D" id="3.40.980.10">
    <property type="entry name" value="MoaB/Mog-like domain"/>
    <property type="match status" value="1"/>
</dbReference>
<protein>
    <recommendedName>
        <fullName evidence="6">Molybdopterin molybdenumtransferase</fullName>
        <ecNumber evidence="6">2.10.1.1</ecNumber>
    </recommendedName>
</protein>
<keyword evidence="6" id="KW-0500">Molybdenum</keyword>
<dbReference type="SUPFAM" id="SSF53218">
    <property type="entry name" value="Molybdenum cofactor biosynthesis proteins"/>
    <property type="match status" value="1"/>
</dbReference>
<gene>
    <name evidence="8" type="ORF">LVY65_01430</name>
</gene>
<organism evidence="8 9">
    <name type="scientific">Sphingomonas cremea</name>
    <dbReference type="NCBI Taxonomy" id="2904799"/>
    <lineage>
        <taxon>Bacteria</taxon>
        <taxon>Pseudomonadati</taxon>
        <taxon>Pseudomonadota</taxon>
        <taxon>Alphaproteobacteria</taxon>
        <taxon>Sphingomonadales</taxon>
        <taxon>Sphingomonadaceae</taxon>
        <taxon>Sphingomonas</taxon>
    </lineage>
</organism>
<keyword evidence="4 6" id="KW-0501">Molybdenum cofactor biosynthesis</keyword>
<reference evidence="8" key="1">
    <citation type="submission" date="2022-01" db="EMBL/GenBank/DDBJ databases">
        <authorList>
            <person name="Jo J.-H."/>
            <person name="Im W.-T."/>
        </authorList>
    </citation>
    <scope>NUCLEOTIDE SEQUENCE</scope>
    <source>
        <strain evidence="8">G124</strain>
    </source>
</reference>
<dbReference type="InterPro" id="IPR038987">
    <property type="entry name" value="MoeA-like"/>
</dbReference>
<dbReference type="GO" id="GO:0046872">
    <property type="term" value="F:metal ion binding"/>
    <property type="evidence" value="ECO:0007669"/>
    <property type="project" value="UniProtKB-UniRule"/>
</dbReference>
<comment type="pathway">
    <text evidence="2 6">Cofactor biosynthesis; molybdopterin biosynthesis.</text>
</comment>
<dbReference type="InterPro" id="IPR001453">
    <property type="entry name" value="MoaB/Mog_dom"/>
</dbReference>
<evidence type="ECO:0000256" key="2">
    <source>
        <dbReference type="ARBA" id="ARBA00005046"/>
    </source>
</evidence>
<keyword evidence="6" id="KW-0460">Magnesium</keyword>
<dbReference type="InterPro" id="IPR005110">
    <property type="entry name" value="MoeA_linker/N"/>
</dbReference>
<dbReference type="PANTHER" id="PTHR10192">
    <property type="entry name" value="MOLYBDOPTERIN BIOSYNTHESIS PROTEIN"/>
    <property type="match status" value="1"/>
</dbReference>
<dbReference type="CDD" id="cd00887">
    <property type="entry name" value="MoeA"/>
    <property type="match status" value="1"/>
</dbReference>
<sequence length="395" mass="41351">MISFDQAAAIVSNAARPLGNERVPIGEVHRRVLAEPVIARVNSPPSDVSAMDGYAVREEDLRQLPARLRVIGESFAGSGFGGGVSPGSCARIFTGAPVPKGADRVVIQEVVRREDDVAIIGEHPGAAKHIRVRGSDFQKGDSLVEAGTRLGYRQLVAAAGADLSDVVVRRRPTALILGTGDELAAPGSAAGKPGAIPESVSFGVAALAEDWGALVNERIHLPDDLKAMELAAARALKLADLIVVTGGASVGEKDFAKAMFENQGLELLFSKVAIKPGKPVWLGRVKGKLVMGLPGNPTSALVTARLLLAPLVAGLSGLDPQSALRWRKAPLLASLPACGDRETFVRARAVHESVEPTASQDSSAQKTLVEANLLVRRRPGAPSAETGEAVWVLDF</sequence>
<evidence type="ECO:0000313" key="8">
    <source>
        <dbReference type="EMBL" id="MCF2513730.1"/>
    </source>
</evidence>
<dbReference type="Gene3D" id="2.170.190.11">
    <property type="entry name" value="Molybdopterin biosynthesis moea protein, domain 3"/>
    <property type="match status" value="1"/>
</dbReference>
<dbReference type="InterPro" id="IPR036688">
    <property type="entry name" value="MoeA_C_domain_IV_sf"/>
</dbReference>
<dbReference type="Pfam" id="PF00994">
    <property type="entry name" value="MoCF_biosynth"/>
    <property type="match status" value="1"/>
</dbReference>
<dbReference type="SUPFAM" id="SSF63867">
    <property type="entry name" value="MoeA C-terminal domain-like"/>
    <property type="match status" value="1"/>
</dbReference>
<dbReference type="GO" id="GO:0006777">
    <property type="term" value="P:Mo-molybdopterin cofactor biosynthetic process"/>
    <property type="evidence" value="ECO:0007669"/>
    <property type="project" value="UniProtKB-UniRule"/>
</dbReference>
<proteinExistence type="inferred from homology"/>
<dbReference type="Gene3D" id="3.90.105.10">
    <property type="entry name" value="Molybdopterin biosynthesis moea protein, domain 2"/>
    <property type="match status" value="1"/>
</dbReference>
<evidence type="ECO:0000256" key="6">
    <source>
        <dbReference type="RuleBase" id="RU365090"/>
    </source>
</evidence>
<dbReference type="EC" id="2.10.1.1" evidence="6"/>
<comment type="cofactor">
    <cofactor evidence="6">
        <name>Mg(2+)</name>
        <dbReference type="ChEBI" id="CHEBI:18420"/>
    </cofactor>
</comment>
<dbReference type="Gene3D" id="2.40.340.10">
    <property type="entry name" value="MoeA, C-terminal, domain IV"/>
    <property type="match status" value="1"/>
</dbReference>
<evidence type="ECO:0000256" key="1">
    <source>
        <dbReference type="ARBA" id="ARBA00002901"/>
    </source>
</evidence>
<dbReference type="SUPFAM" id="SSF63882">
    <property type="entry name" value="MoeA N-terminal region -like"/>
    <property type="match status" value="1"/>
</dbReference>
<evidence type="ECO:0000256" key="3">
    <source>
        <dbReference type="ARBA" id="ARBA00010763"/>
    </source>
</evidence>
<comment type="similarity">
    <text evidence="3 6">Belongs to the MoeA family.</text>
</comment>
<evidence type="ECO:0000313" key="9">
    <source>
        <dbReference type="Proteomes" id="UP001139410"/>
    </source>
</evidence>
<accession>A0A9X1TW55</accession>
<dbReference type="GO" id="GO:0005829">
    <property type="term" value="C:cytosol"/>
    <property type="evidence" value="ECO:0007669"/>
    <property type="project" value="TreeGrafter"/>
</dbReference>
<comment type="caution">
    <text evidence="8">The sequence shown here is derived from an EMBL/GenBank/DDBJ whole genome shotgun (WGS) entry which is preliminary data.</text>
</comment>
<keyword evidence="9" id="KW-1185">Reference proteome</keyword>
<comment type="function">
    <text evidence="1 6">Catalyzes the insertion of molybdate into adenylated molybdopterin with the concomitant release of AMP.</text>
</comment>